<dbReference type="RefSeq" id="WP_171683189.1">
    <property type="nucleotide sequence ID" value="NZ_WHNZ01000017.1"/>
</dbReference>
<comment type="caution">
    <text evidence="2">The sequence shown here is derived from an EMBL/GenBank/DDBJ whole genome shotgun (WGS) entry which is preliminary data.</text>
</comment>
<reference evidence="2 3" key="1">
    <citation type="submission" date="2019-10" db="EMBL/GenBank/DDBJ databases">
        <title>Description of Paenibacillus pedi sp. nov.</title>
        <authorList>
            <person name="Carlier A."/>
            <person name="Qi S."/>
        </authorList>
    </citation>
    <scope>NUCLEOTIDE SEQUENCE [LARGE SCALE GENOMIC DNA]</scope>
    <source>
        <strain evidence="2 3">LMG 31457</strain>
    </source>
</reference>
<keyword evidence="1" id="KW-1133">Transmembrane helix</keyword>
<accession>A0ABX1ZKI3</accession>
<dbReference type="EMBL" id="WHNZ01000017">
    <property type="protein sequence ID" value="NOV00341.1"/>
    <property type="molecule type" value="Genomic_DNA"/>
</dbReference>
<feature type="transmembrane region" description="Helical" evidence="1">
    <location>
        <begin position="49"/>
        <end position="70"/>
    </location>
</feature>
<gene>
    <name evidence="2" type="ORF">GC097_09970</name>
</gene>
<dbReference type="Proteomes" id="UP000618579">
    <property type="component" value="Unassembled WGS sequence"/>
</dbReference>
<dbReference type="Gene3D" id="1.20.1440.100">
    <property type="entry name" value="SG protein - dephosphorylation function"/>
    <property type="match status" value="1"/>
</dbReference>
<dbReference type="InterPro" id="IPR023214">
    <property type="entry name" value="HAD_sf"/>
</dbReference>
<proteinExistence type="predicted"/>
<keyword evidence="1" id="KW-0812">Transmembrane</keyword>
<keyword evidence="3" id="KW-1185">Reference proteome</keyword>
<evidence type="ECO:0000313" key="3">
    <source>
        <dbReference type="Proteomes" id="UP000618579"/>
    </source>
</evidence>
<evidence type="ECO:0000256" key="1">
    <source>
        <dbReference type="SAM" id="Phobius"/>
    </source>
</evidence>
<dbReference type="Gene3D" id="3.40.50.1000">
    <property type="entry name" value="HAD superfamily/HAD-like"/>
    <property type="match status" value="1"/>
</dbReference>
<dbReference type="InterPro" id="IPR036412">
    <property type="entry name" value="HAD-like_sf"/>
</dbReference>
<dbReference type="SUPFAM" id="SSF56784">
    <property type="entry name" value="HAD-like"/>
    <property type="match status" value="1"/>
</dbReference>
<organism evidence="2 3">
    <name type="scientific">Paenibacillus planticolens</name>
    <dbReference type="NCBI Taxonomy" id="2654976"/>
    <lineage>
        <taxon>Bacteria</taxon>
        <taxon>Bacillati</taxon>
        <taxon>Bacillota</taxon>
        <taxon>Bacilli</taxon>
        <taxon>Bacillales</taxon>
        <taxon>Paenibacillaceae</taxon>
        <taxon>Paenibacillus</taxon>
    </lineage>
</organism>
<name>A0ABX1ZKI3_9BACL</name>
<keyword evidence="1" id="KW-0472">Membrane</keyword>
<evidence type="ECO:0000313" key="2">
    <source>
        <dbReference type="EMBL" id="NOV00341.1"/>
    </source>
</evidence>
<protein>
    <submittedName>
        <fullName evidence="2">Haloacid dehalogenase</fullName>
    </submittedName>
</protein>
<sequence>MQSITDFGPMQSAIEHGAKEALIDIDNTLAKAKITDLYMWMKRKEFKSILLWRGWLIYFAICWGPVYLLLDFIHRDWFQRAFYRRFHRYSLCEIETNSVELFESKYKQGFIRYTHDLIFYLKENNVNVTLLSTNITPIVRLYGQYFDVPYICLRADSHETGLRVNLDELKDFKINAAMEYDPLKTIAVADSKHDLPVLNYVQYPFIVSNNKKKWMAKLRHKVILISEDLK</sequence>
<dbReference type="Pfam" id="PF12710">
    <property type="entry name" value="HAD"/>
    <property type="match status" value="1"/>
</dbReference>